<proteinExistence type="predicted"/>
<dbReference type="Proteomes" id="UP000650467">
    <property type="component" value="Unassembled WGS sequence"/>
</dbReference>
<evidence type="ECO:0000313" key="3">
    <source>
        <dbReference type="Proteomes" id="UP000650467"/>
    </source>
</evidence>
<reference evidence="2" key="1">
    <citation type="journal article" date="2020" name="bioRxiv">
        <title>Comparative genomics of Chlamydomonas.</title>
        <authorList>
            <person name="Craig R.J."/>
            <person name="Hasan A.R."/>
            <person name="Ness R.W."/>
            <person name="Keightley P.D."/>
        </authorList>
    </citation>
    <scope>NUCLEOTIDE SEQUENCE</scope>
    <source>
        <strain evidence="2">SAG 7.73</strain>
    </source>
</reference>
<evidence type="ECO:0000313" key="2">
    <source>
        <dbReference type="EMBL" id="KAG2441941.1"/>
    </source>
</evidence>
<organism evidence="2 3">
    <name type="scientific">Chlamydomonas incerta</name>
    <dbReference type="NCBI Taxonomy" id="51695"/>
    <lineage>
        <taxon>Eukaryota</taxon>
        <taxon>Viridiplantae</taxon>
        <taxon>Chlorophyta</taxon>
        <taxon>core chlorophytes</taxon>
        <taxon>Chlorophyceae</taxon>
        <taxon>CS clade</taxon>
        <taxon>Chlamydomonadales</taxon>
        <taxon>Chlamydomonadaceae</taxon>
        <taxon>Chlamydomonas</taxon>
    </lineage>
</organism>
<gene>
    <name evidence="2" type="ORF">HXX76_003546</name>
</gene>
<feature type="region of interest" description="Disordered" evidence="1">
    <location>
        <begin position="1"/>
        <end position="21"/>
    </location>
</feature>
<sequence length="250" mass="24967">MQVPQLGDLDASAGGQGDTAGFPLIPPILAAAGHQNVKAAAPPKRSQPPPEAQGRRAAVCEVPQLGDLDASAGGQGDTAGFPLIPPILAAAGHQNVKAAAPPKRSQPPPEAQGRRAAVCEVPQLGDLDASAGGQGDTAGFPLIPPILAAAGHQNVKAAAPPKRSQPPPEAQGRRAAVCEVPQLGDLDASAGGQGDTAGFPLIPPILAAAGHQNGKAAAPPKRSQPPPEEQGRRAAVCEVPQLGDLDSRTP</sequence>
<evidence type="ECO:0000256" key="1">
    <source>
        <dbReference type="SAM" id="MobiDB-lite"/>
    </source>
</evidence>
<feature type="region of interest" description="Disordered" evidence="1">
    <location>
        <begin position="35"/>
        <end position="138"/>
    </location>
</feature>
<protein>
    <submittedName>
        <fullName evidence="2">Uncharacterized protein</fullName>
    </submittedName>
</protein>
<comment type="caution">
    <text evidence="2">The sequence shown here is derived from an EMBL/GenBank/DDBJ whole genome shotgun (WGS) entry which is preliminary data.</text>
</comment>
<accession>A0A835W9Q6</accession>
<feature type="compositionally biased region" description="Low complexity" evidence="1">
    <location>
        <begin position="207"/>
        <end position="218"/>
    </location>
</feature>
<keyword evidence="3" id="KW-1185">Reference proteome</keyword>
<dbReference type="AlphaFoldDB" id="A0A835W9Q6"/>
<feature type="region of interest" description="Disordered" evidence="1">
    <location>
        <begin position="153"/>
        <end position="250"/>
    </location>
</feature>
<name>A0A835W9Q6_CHLIN</name>
<dbReference type="EMBL" id="JAEHOC010000005">
    <property type="protein sequence ID" value="KAG2441941.1"/>
    <property type="molecule type" value="Genomic_DNA"/>
</dbReference>